<keyword evidence="12" id="KW-0902">Two-component regulatory system</keyword>
<comment type="subcellular location">
    <subcellularLocation>
        <location evidence="3">Cell membrane</location>
    </subcellularLocation>
    <subcellularLocation>
        <location evidence="2">Membrane</location>
        <topology evidence="2">Multi-pass membrane protein</topology>
    </subcellularLocation>
</comment>
<keyword evidence="17" id="KW-1185">Reference proteome</keyword>
<evidence type="ECO:0000313" key="17">
    <source>
        <dbReference type="Proteomes" id="UP001219605"/>
    </source>
</evidence>
<evidence type="ECO:0000256" key="4">
    <source>
        <dbReference type="ARBA" id="ARBA00012438"/>
    </source>
</evidence>
<dbReference type="InterPro" id="IPR036890">
    <property type="entry name" value="HATPase_C_sf"/>
</dbReference>
<evidence type="ECO:0000256" key="2">
    <source>
        <dbReference type="ARBA" id="ARBA00004141"/>
    </source>
</evidence>
<dbReference type="Gene3D" id="3.40.50.620">
    <property type="entry name" value="HUPs"/>
    <property type="match status" value="1"/>
</dbReference>
<protein>
    <recommendedName>
        <fullName evidence="4">histidine kinase</fullName>
        <ecNumber evidence="4">2.7.13.3</ecNumber>
    </recommendedName>
</protein>
<accession>A0ABY7ZIK6</accession>
<dbReference type="PROSITE" id="PS50109">
    <property type="entry name" value="HIS_KIN"/>
    <property type="match status" value="1"/>
</dbReference>
<dbReference type="Pfam" id="PF00582">
    <property type="entry name" value="Usp"/>
    <property type="match status" value="1"/>
</dbReference>
<dbReference type="SUPFAM" id="SSF55874">
    <property type="entry name" value="ATPase domain of HSP90 chaperone/DNA topoisomerase II/histidine kinase"/>
    <property type="match status" value="1"/>
</dbReference>
<dbReference type="InterPro" id="IPR003594">
    <property type="entry name" value="HATPase_dom"/>
</dbReference>
<sequence>MARGELRIYLGAAPGVGKTYAMLEEARRRAARGTDVVIGLVETHGRRHTAAMVGDLEVVPRRSVSHRGVTLTELDLDAVLARRPEVALVDELAHTNVPGSRNAKRWQDVQELLDAGICVLSTVNIQHLESVNDVVARITGASQRETVPDQVVRAAGQIELVDMTPEALRRRMAHGNIYRPDRVDAALGNYFRVGNLTALRELALRWLADEVDDQLGAYRAQQGISETWEARERVVVALTGGPEGETLIRRAARIAARSKGADLLAVHVARRDGLAGADPAQLARQRVLTESLGGTYHEVLGPDVPTALLDFARGVNATQLVLGASRRGRFAQLLSRGVGVTTTARSGPIDVHLVTHPQAERGRRAAGMPAALSRRRRLLGFGLAVLGMPLLTLLLRALPDLTLTNDILLFLAAVVGVALVGGLWPALVAALGGSLLLNWFFTPPYRTLTIAEADNLLALGVFVGVAVAVSWVVDVAARRTREAARASADAQTLATVAGSVLRGQRPLPALLDRLRETFALRAVSVLESVADARQRPDRDREPDAWRVVASVGEQPAGSPGAGESAVPVDDRLTVVLSGRRLEAADRRIVEAFAAQAAVALRQERLAEEAATARPLAEADRMRTALLAAVSHDLRTPLASAKAAVSSLRSPDVEFDDADRAELLATADESLDRLGRLVANLLDMSRLQAGALGVTRRAVGLEDVVPRALDEIGPPAAPIATAIPADLPAVLADPGLLERVLVNVVANALRYSPPGQPPTITASAHAGQVQLRVIDTGPGIPEDQWEHVFLPFQRLGDRDNRSGVGLGLALSRGLAEAMGGSITPETTPGGGLTMVLRLPAAVPGDAEEPPE</sequence>
<evidence type="ECO:0000256" key="12">
    <source>
        <dbReference type="ARBA" id="ARBA00023012"/>
    </source>
</evidence>
<dbReference type="RefSeq" id="WP_275029158.1">
    <property type="nucleotide sequence ID" value="NZ_CP118615.1"/>
</dbReference>
<keyword evidence="8" id="KW-0547">Nucleotide-binding</keyword>
<evidence type="ECO:0000256" key="7">
    <source>
        <dbReference type="ARBA" id="ARBA00022692"/>
    </source>
</evidence>
<evidence type="ECO:0000313" key="16">
    <source>
        <dbReference type="EMBL" id="WDZ82819.1"/>
    </source>
</evidence>
<dbReference type="InterPro" id="IPR038318">
    <property type="entry name" value="KdpD_sf"/>
</dbReference>
<dbReference type="Pfam" id="PF02702">
    <property type="entry name" value="KdpD"/>
    <property type="match status" value="1"/>
</dbReference>
<dbReference type="PANTHER" id="PTHR45569:SF1">
    <property type="entry name" value="SENSOR PROTEIN KDPD"/>
    <property type="match status" value="1"/>
</dbReference>
<keyword evidence="13 14" id="KW-0472">Membrane</keyword>
<dbReference type="Gene3D" id="1.10.287.130">
    <property type="match status" value="1"/>
</dbReference>
<evidence type="ECO:0000256" key="8">
    <source>
        <dbReference type="ARBA" id="ARBA00022741"/>
    </source>
</evidence>
<dbReference type="InterPro" id="IPR004358">
    <property type="entry name" value="Sig_transdc_His_kin-like_C"/>
</dbReference>
<dbReference type="Gene3D" id="3.40.50.300">
    <property type="entry name" value="P-loop containing nucleotide triphosphate hydrolases"/>
    <property type="match status" value="1"/>
</dbReference>
<evidence type="ECO:0000256" key="10">
    <source>
        <dbReference type="ARBA" id="ARBA00022840"/>
    </source>
</evidence>
<evidence type="ECO:0000256" key="6">
    <source>
        <dbReference type="ARBA" id="ARBA00022679"/>
    </source>
</evidence>
<keyword evidence="6" id="KW-0808">Transferase</keyword>
<dbReference type="InterPro" id="IPR006016">
    <property type="entry name" value="UspA"/>
</dbReference>
<dbReference type="SUPFAM" id="SSF47384">
    <property type="entry name" value="Homodimeric domain of signal transducing histidine kinase"/>
    <property type="match status" value="1"/>
</dbReference>
<dbReference type="PRINTS" id="PR00344">
    <property type="entry name" value="BCTRLSENSOR"/>
</dbReference>
<dbReference type="InterPro" id="IPR003661">
    <property type="entry name" value="HisK_dim/P_dom"/>
</dbReference>
<dbReference type="Gene3D" id="1.20.120.620">
    <property type="entry name" value="Backbone structure of the membrane domain of e. Coli histidine kinase receptor kdpd"/>
    <property type="match status" value="1"/>
</dbReference>
<dbReference type="InterPro" id="IPR003852">
    <property type="entry name" value="Sig_transdc_His_kinase_KdpD_N"/>
</dbReference>
<evidence type="ECO:0000256" key="5">
    <source>
        <dbReference type="ARBA" id="ARBA00022553"/>
    </source>
</evidence>
<dbReference type="Gene3D" id="3.30.565.10">
    <property type="entry name" value="Histidine kinase-like ATPase, C-terminal domain"/>
    <property type="match status" value="1"/>
</dbReference>
<dbReference type="InterPro" id="IPR036097">
    <property type="entry name" value="HisK_dim/P_sf"/>
</dbReference>
<keyword evidence="7 14" id="KW-0812">Transmembrane</keyword>
<dbReference type="EMBL" id="CP118615">
    <property type="protein sequence ID" value="WDZ82819.1"/>
    <property type="molecule type" value="Genomic_DNA"/>
</dbReference>
<keyword evidence="11 14" id="KW-1133">Transmembrane helix</keyword>
<feature type="domain" description="Histidine kinase" evidence="15">
    <location>
        <begin position="628"/>
        <end position="841"/>
    </location>
</feature>
<evidence type="ECO:0000256" key="3">
    <source>
        <dbReference type="ARBA" id="ARBA00004236"/>
    </source>
</evidence>
<dbReference type="InterPro" id="IPR025201">
    <property type="entry name" value="KdpD_TM"/>
</dbReference>
<dbReference type="InterPro" id="IPR052023">
    <property type="entry name" value="Histidine_kinase_KdpD"/>
</dbReference>
<dbReference type="CDD" id="cd00075">
    <property type="entry name" value="HATPase"/>
    <property type="match status" value="1"/>
</dbReference>
<dbReference type="SUPFAM" id="SSF52402">
    <property type="entry name" value="Adenine nucleotide alpha hydrolases-like"/>
    <property type="match status" value="1"/>
</dbReference>
<dbReference type="CDD" id="cd00082">
    <property type="entry name" value="HisKA"/>
    <property type="match status" value="1"/>
</dbReference>
<evidence type="ECO:0000256" key="11">
    <source>
        <dbReference type="ARBA" id="ARBA00022989"/>
    </source>
</evidence>
<comment type="catalytic activity">
    <reaction evidence="1">
        <text>ATP + protein L-histidine = ADP + protein N-phospho-L-histidine.</text>
        <dbReference type="EC" id="2.7.13.3"/>
    </reaction>
</comment>
<organism evidence="16 17">
    <name type="scientific">Micromonospora cathayae</name>
    <dbReference type="NCBI Taxonomy" id="3028804"/>
    <lineage>
        <taxon>Bacteria</taxon>
        <taxon>Bacillati</taxon>
        <taxon>Actinomycetota</taxon>
        <taxon>Actinomycetes</taxon>
        <taxon>Micromonosporales</taxon>
        <taxon>Micromonosporaceae</taxon>
        <taxon>Micromonospora</taxon>
    </lineage>
</organism>
<dbReference type="Pfam" id="PF02518">
    <property type="entry name" value="HATPase_c"/>
    <property type="match status" value="1"/>
</dbReference>
<dbReference type="SMART" id="SM00388">
    <property type="entry name" value="HisKA"/>
    <property type="match status" value="1"/>
</dbReference>
<dbReference type="PANTHER" id="PTHR45569">
    <property type="entry name" value="SENSOR PROTEIN KDPD"/>
    <property type="match status" value="1"/>
</dbReference>
<dbReference type="InterPro" id="IPR005467">
    <property type="entry name" value="His_kinase_dom"/>
</dbReference>
<proteinExistence type="predicted"/>
<evidence type="ECO:0000259" key="15">
    <source>
        <dbReference type="PROSITE" id="PS50109"/>
    </source>
</evidence>
<feature type="transmembrane region" description="Helical" evidence="14">
    <location>
        <begin position="456"/>
        <end position="477"/>
    </location>
</feature>
<feature type="transmembrane region" description="Helical" evidence="14">
    <location>
        <begin position="407"/>
        <end position="436"/>
    </location>
</feature>
<dbReference type="Pfam" id="PF00512">
    <property type="entry name" value="HisKA"/>
    <property type="match status" value="1"/>
</dbReference>
<dbReference type="Pfam" id="PF13493">
    <property type="entry name" value="DUF4118"/>
    <property type="match status" value="1"/>
</dbReference>
<gene>
    <name evidence="16" type="ORF">PVK37_20355</name>
</gene>
<evidence type="ECO:0000256" key="14">
    <source>
        <dbReference type="SAM" id="Phobius"/>
    </source>
</evidence>
<dbReference type="SMART" id="SM00387">
    <property type="entry name" value="HATPase_c"/>
    <property type="match status" value="1"/>
</dbReference>
<feature type="transmembrane region" description="Helical" evidence="14">
    <location>
        <begin position="378"/>
        <end position="395"/>
    </location>
</feature>
<dbReference type="EC" id="2.7.13.3" evidence="4"/>
<evidence type="ECO:0000256" key="13">
    <source>
        <dbReference type="ARBA" id="ARBA00023136"/>
    </source>
</evidence>
<keyword evidence="5" id="KW-0597">Phosphoprotein</keyword>
<dbReference type="InterPro" id="IPR014729">
    <property type="entry name" value="Rossmann-like_a/b/a_fold"/>
</dbReference>
<evidence type="ECO:0000256" key="1">
    <source>
        <dbReference type="ARBA" id="ARBA00000085"/>
    </source>
</evidence>
<keyword evidence="9" id="KW-0418">Kinase</keyword>
<name>A0ABY7ZIK6_9ACTN</name>
<dbReference type="InterPro" id="IPR027417">
    <property type="entry name" value="P-loop_NTPase"/>
</dbReference>
<reference evidence="16 17" key="1">
    <citation type="submission" date="2023-02" db="EMBL/GenBank/DDBJ databases">
        <authorList>
            <person name="Mo P."/>
        </authorList>
    </citation>
    <scope>NUCLEOTIDE SEQUENCE [LARGE SCALE GENOMIC DNA]</scope>
    <source>
        <strain evidence="16 17">HUAS 3</strain>
    </source>
</reference>
<keyword evidence="10" id="KW-0067">ATP-binding</keyword>
<evidence type="ECO:0000256" key="9">
    <source>
        <dbReference type="ARBA" id="ARBA00022777"/>
    </source>
</evidence>
<dbReference type="Proteomes" id="UP001219605">
    <property type="component" value="Chromosome"/>
</dbReference>